<accession>A0A6A7BGT4</accession>
<evidence type="ECO:0000256" key="1">
    <source>
        <dbReference type="SAM" id="MobiDB-lite"/>
    </source>
</evidence>
<feature type="region of interest" description="Disordered" evidence="1">
    <location>
        <begin position="96"/>
        <end position="147"/>
    </location>
</feature>
<feature type="compositionally biased region" description="Polar residues" evidence="1">
    <location>
        <begin position="138"/>
        <end position="147"/>
    </location>
</feature>
<feature type="compositionally biased region" description="Basic and acidic residues" evidence="1">
    <location>
        <begin position="102"/>
        <end position="112"/>
    </location>
</feature>
<proteinExistence type="predicted"/>
<dbReference type="EMBL" id="MU006296">
    <property type="protein sequence ID" value="KAF2853308.1"/>
    <property type="molecule type" value="Genomic_DNA"/>
</dbReference>
<dbReference type="OrthoDB" id="3789882at2759"/>
<reference evidence="2" key="1">
    <citation type="submission" date="2020-01" db="EMBL/GenBank/DDBJ databases">
        <authorList>
            <consortium name="DOE Joint Genome Institute"/>
            <person name="Haridas S."/>
            <person name="Albert R."/>
            <person name="Binder M."/>
            <person name="Bloem J."/>
            <person name="Labutti K."/>
            <person name="Salamov A."/>
            <person name="Andreopoulos B."/>
            <person name="Baker S.E."/>
            <person name="Barry K."/>
            <person name="Bills G."/>
            <person name="Bluhm B.H."/>
            <person name="Cannon C."/>
            <person name="Castanera R."/>
            <person name="Culley D.E."/>
            <person name="Daum C."/>
            <person name="Ezra D."/>
            <person name="Gonzalez J.B."/>
            <person name="Henrissat B."/>
            <person name="Kuo A."/>
            <person name="Liang C."/>
            <person name="Lipzen A."/>
            <person name="Lutzoni F."/>
            <person name="Magnuson J."/>
            <person name="Mondo S."/>
            <person name="Nolan M."/>
            <person name="Ohm R."/>
            <person name="Pangilinan J."/>
            <person name="Park H.-J."/>
            <person name="Ramirez L."/>
            <person name="Alfaro M."/>
            <person name="Sun H."/>
            <person name="Tritt A."/>
            <person name="Yoshinaga Y."/>
            <person name="Zwiers L.-H."/>
            <person name="Turgeon B.G."/>
            <person name="Goodwin S.B."/>
            <person name="Spatafora J.W."/>
            <person name="Crous P.W."/>
            <person name="Grigoriev I.V."/>
        </authorList>
    </citation>
    <scope>NUCLEOTIDE SEQUENCE</scope>
    <source>
        <strain evidence="2">IPT5</strain>
    </source>
</reference>
<feature type="compositionally biased region" description="Polar residues" evidence="1">
    <location>
        <begin position="113"/>
        <end position="129"/>
    </location>
</feature>
<organism evidence="2 3">
    <name type="scientific">Plenodomus tracheiphilus IPT5</name>
    <dbReference type="NCBI Taxonomy" id="1408161"/>
    <lineage>
        <taxon>Eukaryota</taxon>
        <taxon>Fungi</taxon>
        <taxon>Dikarya</taxon>
        <taxon>Ascomycota</taxon>
        <taxon>Pezizomycotina</taxon>
        <taxon>Dothideomycetes</taxon>
        <taxon>Pleosporomycetidae</taxon>
        <taxon>Pleosporales</taxon>
        <taxon>Pleosporineae</taxon>
        <taxon>Leptosphaeriaceae</taxon>
        <taxon>Plenodomus</taxon>
    </lineage>
</organism>
<feature type="compositionally biased region" description="Polar residues" evidence="1">
    <location>
        <begin position="229"/>
        <end position="245"/>
    </location>
</feature>
<dbReference type="Proteomes" id="UP000799423">
    <property type="component" value="Unassembled WGS sequence"/>
</dbReference>
<sequence length="663" mass="73613">MATKTVPTSRWTVEEVAFLLNYVDECLHDKKDYKSTITAALMDQSGREATLNSINRKIGTYLRDCNPKVSFAEFVQQGIRCLDAHVIPAKLSTAMRKQRPQRLGDTHFRDTAESSNNIEGVQSSRNRGIQKSYRESSIPDSNASSENLADAEYVNGSADIDSTTPGSNTANVLQTVKRQSGLAPTAAANGADGAYSKAAGKRKASVSEVVDLANDSAPPLKRQAHGQRPSATTESSIARSTQLRQETPRIFSPKYAGSEEVTYNRKTGAKQMFWTRELSANGGALELQSDIETLQAQVNHLSCLVMFKMKRDLSHNELSDREISIVLNAISAGKEEEPASMAKKLIDHAKSARAAKNDMLEIVRGAFRRHDPGTTLKFPPVPFVQEVSHGWREARRGVKEAFSNELDFLVEGLALDDVTAGYVACTIDQLMEDPRPRKDLIPSLDGYNESPHAAQALTSALFCRWVFATPDGMCEGQHHELQLMQYRTVMLSDGLSDVQRLDKIAFSSFFADKNFQTTTLRTVTEKFLKRFDMIKQVCPAAPGIESVRGSSDWAEGLLKLKQRLMISPHDYRVHFCHPGVPFDATWMVAEDYQGEPVHPDEIGSMKVRICLFPALVEQDPKDFEASQTLEDALIKNKNFLPSWQDRKAFDAKRVVGKATVFVA</sequence>
<protein>
    <submittedName>
        <fullName evidence="2">Uncharacterized protein</fullName>
    </submittedName>
</protein>
<feature type="region of interest" description="Disordered" evidence="1">
    <location>
        <begin position="214"/>
        <end position="248"/>
    </location>
</feature>
<keyword evidence="3" id="KW-1185">Reference proteome</keyword>
<evidence type="ECO:0000313" key="3">
    <source>
        <dbReference type="Proteomes" id="UP000799423"/>
    </source>
</evidence>
<dbReference type="AlphaFoldDB" id="A0A6A7BGT4"/>
<gene>
    <name evidence="2" type="ORF">T440DRAFT_549042</name>
</gene>
<evidence type="ECO:0000313" key="2">
    <source>
        <dbReference type="EMBL" id="KAF2853308.1"/>
    </source>
</evidence>
<name>A0A6A7BGT4_9PLEO</name>